<dbReference type="EMBL" id="BMXB01000015">
    <property type="protein sequence ID" value="GHA46243.1"/>
    <property type="molecule type" value="Genomic_DNA"/>
</dbReference>
<dbReference type="Pfam" id="PF09587">
    <property type="entry name" value="PGA_cap"/>
    <property type="match status" value="1"/>
</dbReference>
<dbReference type="SUPFAM" id="SSF56300">
    <property type="entry name" value="Metallo-dependent phosphatases"/>
    <property type="match status" value="1"/>
</dbReference>
<dbReference type="PANTHER" id="PTHR33393">
    <property type="entry name" value="POLYGLUTAMINE SYNTHESIS ACCESSORY PROTEIN RV0574C-RELATED"/>
    <property type="match status" value="1"/>
</dbReference>
<feature type="domain" description="Capsule synthesis protein CapA" evidence="2">
    <location>
        <begin position="2"/>
        <end position="235"/>
    </location>
</feature>
<dbReference type="AlphaFoldDB" id="A0A918SJD1"/>
<comment type="similarity">
    <text evidence="1">Belongs to the CapA family.</text>
</comment>
<dbReference type="PANTHER" id="PTHR33393:SF13">
    <property type="entry name" value="PGA BIOSYNTHESIS PROTEIN CAPA"/>
    <property type="match status" value="1"/>
</dbReference>
<evidence type="ECO:0000313" key="3">
    <source>
        <dbReference type="EMBL" id="GHA46243.1"/>
    </source>
</evidence>
<dbReference type="InterPro" id="IPR052169">
    <property type="entry name" value="CW_Biosynth-Accessory"/>
</dbReference>
<dbReference type="Proteomes" id="UP000610456">
    <property type="component" value="Unassembled WGS sequence"/>
</dbReference>
<dbReference type="Gene3D" id="3.60.21.10">
    <property type="match status" value="1"/>
</dbReference>
<evidence type="ECO:0000256" key="1">
    <source>
        <dbReference type="ARBA" id="ARBA00005662"/>
    </source>
</evidence>
<name>A0A918SJD1_9FLAO</name>
<sequence length="377" mass="43001">MKILVGGDFFVDDKFKDKLLLSEGITEFFQSFDSTILNQESPITRCGKRNKIIKTGPHLKTSESTIIPVLQALNINLVTLANNHIMDYGSKGLEDTLDSLINNNISYTGVGKNSKEACKPFSLQKNGMSVGIINFAENEWASASDFHGGASPMDVIENVKQIKTAKENHDKVICIIHGGHEYYNLPSPRMQKQYRFYAENGADLIICHHPHCISGYEIYNQVPIYYSLGNFLFTKQSSFDDWYLGLILEINICKDGKLNTVLHPVKQSKTDFYLELVKNEEKHAVLERVSNYSQIIRNEKFLHKHWQIFIEKNSNAFLNLWSPISFITNRYLKAILYKTKIPVLLSSRYGNALKLNLIRCEAHADLSKEILAKRTKS</sequence>
<dbReference type="RefSeq" id="WP_189605529.1">
    <property type="nucleotide sequence ID" value="NZ_BMXB01000015.1"/>
</dbReference>
<reference evidence="3" key="1">
    <citation type="journal article" date="2014" name="Int. J. Syst. Evol. Microbiol.">
        <title>Complete genome sequence of Corynebacterium casei LMG S-19264T (=DSM 44701T), isolated from a smear-ripened cheese.</title>
        <authorList>
            <consortium name="US DOE Joint Genome Institute (JGI-PGF)"/>
            <person name="Walter F."/>
            <person name="Albersmeier A."/>
            <person name="Kalinowski J."/>
            <person name="Ruckert C."/>
        </authorList>
    </citation>
    <scope>NUCLEOTIDE SEQUENCE</scope>
    <source>
        <strain evidence="3">KCTC 12719</strain>
    </source>
</reference>
<dbReference type="CDD" id="cd07381">
    <property type="entry name" value="MPP_CapA"/>
    <property type="match status" value="1"/>
</dbReference>
<proteinExistence type="inferred from homology"/>
<dbReference type="InterPro" id="IPR019079">
    <property type="entry name" value="Capsule_synth_CapA"/>
</dbReference>
<accession>A0A918SJD1</accession>
<comment type="caution">
    <text evidence="3">The sequence shown here is derived from an EMBL/GenBank/DDBJ whole genome shotgun (WGS) entry which is preliminary data.</text>
</comment>
<organism evidence="3 4">
    <name type="scientific">Salinimicrobium marinum</name>
    <dbReference type="NCBI Taxonomy" id="680283"/>
    <lineage>
        <taxon>Bacteria</taxon>
        <taxon>Pseudomonadati</taxon>
        <taxon>Bacteroidota</taxon>
        <taxon>Flavobacteriia</taxon>
        <taxon>Flavobacteriales</taxon>
        <taxon>Flavobacteriaceae</taxon>
        <taxon>Salinimicrobium</taxon>
    </lineage>
</organism>
<gene>
    <name evidence="3" type="ORF">GCM10007103_29190</name>
</gene>
<reference evidence="3" key="2">
    <citation type="submission" date="2020-09" db="EMBL/GenBank/DDBJ databases">
        <authorList>
            <person name="Sun Q."/>
            <person name="Kim S."/>
        </authorList>
    </citation>
    <scope>NUCLEOTIDE SEQUENCE</scope>
    <source>
        <strain evidence="3">KCTC 12719</strain>
    </source>
</reference>
<evidence type="ECO:0000259" key="2">
    <source>
        <dbReference type="SMART" id="SM00854"/>
    </source>
</evidence>
<dbReference type="SMART" id="SM00854">
    <property type="entry name" value="PGA_cap"/>
    <property type="match status" value="1"/>
</dbReference>
<evidence type="ECO:0000313" key="4">
    <source>
        <dbReference type="Proteomes" id="UP000610456"/>
    </source>
</evidence>
<protein>
    <recommendedName>
        <fullName evidence="2">Capsule synthesis protein CapA domain-containing protein</fullName>
    </recommendedName>
</protein>
<dbReference type="InterPro" id="IPR029052">
    <property type="entry name" value="Metallo-depent_PP-like"/>
</dbReference>
<keyword evidence="4" id="KW-1185">Reference proteome</keyword>